<dbReference type="EMBL" id="MFIZ01000027">
    <property type="protein sequence ID" value="OGG11479.1"/>
    <property type="molecule type" value="Genomic_DNA"/>
</dbReference>
<gene>
    <name evidence="1" type="ORF">A2Z00_02955</name>
</gene>
<protein>
    <recommendedName>
        <fullName evidence="3">ABC transporter substrate-binding protein</fullName>
    </recommendedName>
</protein>
<dbReference type="PANTHER" id="PTHR35271">
    <property type="entry name" value="ABC TRANSPORTER, SUBSTRATE-BINDING LIPOPROTEIN-RELATED"/>
    <property type="match status" value="1"/>
</dbReference>
<organism evidence="1 2">
    <name type="scientific">Candidatus Gottesmanbacteria bacterium RBG_13_45_10</name>
    <dbReference type="NCBI Taxonomy" id="1798370"/>
    <lineage>
        <taxon>Bacteria</taxon>
        <taxon>Candidatus Gottesmaniibacteriota</taxon>
    </lineage>
</organism>
<proteinExistence type="predicted"/>
<reference evidence="1 2" key="1">
    <citation type="journal article" date="2016" name="Nat. Commun.">
        <title>Thousands of microbial genomes shed light on interconnected biogeochemical processes in an aquifer system.</title>
        <authorList>
            <person name="Anantharaman K."/>
            <person name="Brown C.T."/>
            <person name="Hug L.A."/>
            <person name="Sharon I."/>
            <person name="Castelle C.J."/>
            <person name="Probst A.J."/>
            <person name="Thomas B.C."/>
            <person name="Singh A."/>
            <person name="Wilkins M.J."/>
            <person name="Karaoz U."/>
            <person name="Brodie E.L."/>
            <person name="Williams K.H."/>
            <person name="Hubbard S.S."/>
            <person name="Banfield J.F."/>
        </authorList>
    </citation>
    <scope>NUCLEOTIDE SEQUENCE [LARGE SCALE GENOMIC DNA]</scope>
</reference>
<dbReference type="PANTHER" id="PTHR35271:SF1">
    <property type="entry name" value="ABC TRANSPORTER, SUBSTRATE-BINDING LIPOPROTEIN"/>
    <property type="match status" value="1"/>
</dbReference>
<sequence length="336" mass="35788">MKKIVVGLIVVIVAVAAVGGYLFLKPKASIPPGKVFHVGILSGLNLFASIADSFKAEMTTLGYTEGNNIVYDLQKTNFEPEKEKQILSKFVSDKVDLVVGWNTEVSLEAKDAIKGTTIPLVFANAFTEGNNLVSSIRAPGNNLTGVRYPNIDVGIKRLEIMHEIMPNAKRIFVPYQKGYPSALPILEAIRPAAAKLGVTLVEFPAENVAALDAELAKRSASGSLGFDAVVFIPESLSTMKDAFAAIAKYTRAKKIPIGGSSVATADFATLFAVTVDSVEIGKLAAHLADKIFRGISAGTIPVVSPETFLIVNNKTATELGITLSNNILSKANKVIR</sequence>
<name>A0A1F5ZG56_9BACT</name>
<dbReference type="Gene3D" id="3.40.50.2300">
    <property type="match status" value="2"/>
</dbReference>
<dbReference type="STRING" id="1798370.A2Z00_02955"/>
<evidence type="ECO:0008006" key="3">
    <source>
        <dbReference type="Google" id="ProtNLM"/>
    </source>
</evidence>
<dbReference type="CDD" id="cd06325">
    <property type="entry name" value="PBP1_ABC_unchar_transporter"/>
    <property type="match status" value="1"/>
</dbReference>
<accession>A0A1F5ZG56</accession>
<dbReference type="InterPro" id="IPR028082">
    <property type="entry name" value="Peripla_BP_I"/>
</dbReference>
<evidence type="ECO:0000313" key="2">
    <source>
        <dbReference type="Proteomes" id="UP000177268"/>
    </source>
</evidence>
<dbReference type="SUPFAM" id="SSF53822">
    <property type="entry name" value="Periplasmic binding protein-like I"/>
    <property type="match status" value="1"/>
</dbReference>
<dbReference type="AlphaFoldDB" id="A0A1F5ZG56"/>
<evidence type="ECO:0000313" key="1">
    <source>
        <dbReference type="EMBL" id="OGG11479.1"/>
    </source>
</evidence>
<dbReference type="Proteomes" id="UP000177268">
    <property type="component" value="Unassembled WGS sequence"/>
</dbReference>
<dbReference type="Pfam" id="PF04392">
    <property type="entry name" value="ABC_sub_bind"/>
    <property type="match status" value="1"/>
</dbReference>
<dbReference type="InterPro" id="IPR007487">
    <property type="entry name" value="ABC_transpt-TYRBP-like"/>
</dbReference>
<comment type="caution">
    <text evidence="1">The sequence shown here is derived from an EMBL/GenBank/DDBJ whole genome shotgun (WGS) entry which is preliminary data.</text>
</comment>